<feature type="transmembrane region" description="Helical" evidence="6">
    <location>
        <begin position="182"/>
        <end position="202"/>
    </location>
</feature>
<evidence type="ECO:0000256" key="4">
    <source>
        <dbReference type="ARBA" id="ARBA00023136"/>
    </source>
</evidence>
<feature type="transmembrane region" description="Helical" evidence="6">
    <location>
        <begin position="337"/>
        <end position="360"/>
    </location>
</feature>
<accession>A0ABU4VDZ1</accession>
<feature type="transmembrane region" description="Helical" evidence="6">
    <location>
        <begin position="50"/>
        <end position="71"/>
    </location>
</feature>
<name>A0ABU4VDZ1_9ACTN</name>
<feature type="transmembrane region" description="Helical" evidence="6">
    <location>
        <begin position="141"/>
        <end position="159"/>
    </location>
</feature>
<proteinExistence type="predicted"/>
<dbReference type="PANTHER" id="PTHR37422:SF23">
    <property type="entry name" value="TEICHURONIC ACID BIOSYNTHESIS PROTEIN TUAE"/>
    <property type="match status" value="1"/>
</dbReference>
<reference evidence="8 9" key="1">
    <citation type="submission" date="2023-11" db="EMBL/GenBank/DDBJ databases">
        <authorList>
            <person name="Xu M."/>
            <person name="Jiang T."/>
        </authorList>
    </citation>
    <scope>NUCLEOTIDE SEQUENCE [LARGE SCALE GENOMIC DNA]</scope>
    <source>
        <strain evidence="8 9">SD</strain>
    </source>
</reference>
<dbReference type="EMBL" id="JAXAVX010000001">
    <property type="protein sequence ID" value="MDX8149962.1"/>
    <property type="molecule type" value="Genomic_DNA"/>
</dbReference>
<feature type="transmembrane region" description="Helical" evidence="6">
    <location>
        <begin position="27"/>
        <end position="44"/>
    </location>
</feature>
<evidence type="ECO:0000256" key="1">
    <source>
        <dbReference type="ARBA" id="ARBA00004141"/>
    </source>
</evidence>
<dbReference type="Proteomes" id="UP001277761">
    <property type="component" value="Unassembled WGS sequence"/>
</dbReference>
<dbReference type="InterPro" id="IPR051533">
    <property type="entry name" value="WaaL-like"/>
</dbReference>
<evidence type="ECO:0000256" key="5">
    <source>
        <dbReference type="SAM" id="MobiDB-lite"/>
    </source>
</evidence>
<evidence type="ECO:0000313" key="8">
    <source>
        <dbReference type="EMBL" id="MDX8149962.1"/>
    </source>
</evidence>
<feature type="transmembrane region" description="Helical" evidence="6">
    <location>
        <begin position="113"/>
        <end position="129"/>
    </location>
</feature>
<keyword evidence="3 6" id="KW-1133">Transmembrane helix</keyword>
<feature type="transmembrane region" description="Helical" evidence="6">
    <location>
        <begin position="233"/>
        <end position="249"/>
    </location>
</feature>
<keyword evidence="2 6" id="KW-0812">Transmembrane</keyword>
<dbReference type="Pfam" id="PF04932">
    <property type="entry name" value="Wzy_C"/>
    <property type="match status" value="1"/>
</dbReference>
<evidence type="ECO:0000256" key="2">
    <source>
        <dbReference type="ARBA" id="ARBA00022692"/>
    </source>
</evidence>
<feature type="transmembrane region" description="Helical" evidence="6">
    <location>
        <begin position="83"/>
        <end position="101"/>
    </location>
</feature>
<comment type="subcellular location">
    <subcellularLocation>
        <location evidence="1">Membrane</location>
        <topology evidence="1">Multi-pass membrane protein</topology>
    </subcellularLocation>
</comment>
<feature type="transmembrane region" description="Helical" evidence="6">
    <location>
        <begin position="256"/>
        <end position="275"/>
    </location>
</feature>
<protein>
    <submittedName>
        <fullName evidence="8">O-antigen ligase family protein</fullName>
    </submittedName>
</protein>
<feature type="transmembrane region" description="Helical" evidence="6">
    <location>
        <begin position="484"/>
        <end position="502"/>
    </location>
</feature>
<dbReference type="PANTHER" id="PTHR37422">
    <property type="entry name" value="TEICHURONIC ACID BIOSYNTHESIS PROTEIN TUAE"/>
    <property type="match status" value="1"/>
</dbReference>
<evidence type="ECO:0000256" key="6">
    <source>
        <dbReference type="SAM" id="Phobius"/>
    </source>
</evidence>
<keyword evidence="9" id="KW-1185">Reference proteome</keyword>
<comment type="caution">
    <text evidence="8">The sequence shown here is derived from an EMBL/GenBank/DDBJ whole genome shotgun (WGS) entry which is preliminary data.</text>
</comment>
<evidence type="ECO:0000313" key="9">
    <source>
        <dbReference type="Proteomes" id="UP001277761"/>
    </source>
</evidence>
<organism evidence="8 9">
    <name type="scientific">Patulibacter brassicae</name>
    <dbReference type="NCBI Taxonomy" id="1705717"/>
    <lineage>
        <taxon>Bacteria</taxon>
        <taxon>Bacillati</taxon>
        <taxon>Actinomycetota</taxon>
        <taxon>Thermoleophilia</taxon>
        <taxon>Solirubrobacterales</taxon>
        <taxon>Patulibacteraceae</taxon>
        <taxon>Patulibacter</taxon>
    </lineage>
</organism>
<keyword evidence="4 6" id="KW-0472">Membrane</keyword>
<gene>
    <name evidence="8" type="ORF">SK069_00010</name>
</gene>
<dbReference type="RefSeq" id="WP_319952116.1">
    <property type="nucleotide sequence ID" value="NZ_JAXAVX010000001.1"/>
</dbReference>
<evidence type="ECO:0000259" key="7">
    <source>
        <dbReference type="Pfam" id="PF04932"/>
    </source>
</evidence>
<dbReference type="InterPro" id="IPR007016">
    <property type="entry name" value="O-antigen_ligase-rel_domated"/>
</dbReference>
<feature type="region of interest" description="Disordered" evidence="5">
    <location>
        <begin position="531"/>
        <end position="559"/>
    </location>
</feature>
<feature type="transmembrane region" description="Helical" evidence="6">
    <location>
        <begin position="209"/>
        <end position="227"/>
    </location>
</feature>
<feature type="compositionally biased region" description="Basic residues" evidence="5">
    <location>
        <begin position="539"/>
        <end position="559"/>
    </location>
</feature>
<feature type="transmembrane region" description="Helical" evidence="6">
    <location>
        <begin position="452"/>
        <end position="472"/>
    </location>
</feature>
<feature type="transmembrane region" description="Helical" evidence="6">
    <location>
        <begin position="295"/>
        <end position="314"/>
    </location>
</feature>
<evidence type="ECO:0000256" key="3">
    <source>
        <dbReference type="ARBA" id="ARBA00022989"/>
    </source>
</evidence>
<feature type="transmembrane region" description="Helical" evidence="6">
    <location>
        <begin position="508"/>
        <end position="527"/>
    </location>
</feature>
<sequence>MATGTEARDPRTGLDGRRLRALALRGRDPLVAVALLAIVVALGLRRGGYALADALPVGIGLVAVGLALALLRPAWRFRGGVRVAVAALAGLAAWTALSAAWSPVPDVAVSEAQRTTLYLAALAVGVLAARRDAGLGGPLGAICAGLTAIALLGLLSRLVPDLDLAPLREPAFDLFRLSYPTGYWNAQATASAMSLALLFGLVADRGTRVSVTWLAATAIPAVTVALVLSVSRGGTVAAVLGVATVVVLARRPLQAIVLLVPLALAAAAGILLVVSEPALVDDPASFPGAAEAGPEYVPLLALLGVVAAVVVLLLRDRLAKGEERAARLGRTGRRRRALLREVLVGTAAIAVVVAAIGFSADQRGVFAARSFVETQRESFLGGAAGPGDDLGRLDSLAGNRSELYRVARSTFADHPLVGIGAGGYRVAWLEKRQRDEFVLNAHSLPWEAAAELGIVGFALLMTLAATVLVAVLRNRRRAGQLSRGRNAAVAGALVAVAASCVVDWTWQFAAIVVPAMLLAGIVLSAAWQTAHRPEEPPGRGRRRRRRRRGRSGRRRRAAA</sequence>
<dbReference type="GO" id="GO:0016874">
    <property type="term" value="F:ligase activity"/>
    <property type="evidence" value="ECO:0007669"/>
    <property type="project" value="UniProtKB-KW"/>
</dbReference>
<keyword evidence="8" id="KW-0436">Ligase</keyword>
<feature type="domain" description="O-antigen ligase-related" evidence="7">
    <location>
        <begin position="300"/>
        <end position="460"/>
    </location>
</feature>